<organism evidence="3 4">
    <name type="scientific">Prorocentrum cordatum</name>
    <dbReference type="NCBI Taxonomy" id="2364126"/>
    <lineage>
        <taxon>Eukaryota</taxon>
        <taxon>Sar</taxon>
        <taxon>Alveolata</taxon>
        <taxon>Dinophyceae</taxon>
        <taxon>Prorocentrales</taxon>
        <taxon>Prorocentraceae</taxon>
        <taxon>Prorocentrum</taxon>
    </lineage>
</organism>
<dbReference type="Pfam" id="PF00781">
    <property type="entry name" value="DAGK_cat"/>
    <property type="match status" value="1"/>
</dbReference>
<name>A0ABN9V8I8_9DINO</name>
<dbReference type="Proteomes" id="UP001189429">
    <property type="component" value="Unassembled WGS sequence"/>
</dbReference>
<evidence type="ECO:0000259" key="2">
    <source>
        <dbReference type="PROSITE" id="PS50146"/>
    </source>
</evidence>
<dbReference type="InterPro" id="IPR037607">
    <property type="entry name" value="DGK"/>
</dbReference>
<protein>
    <recommendedName>
        <fullName evidence="2">DAGKc domain-containing protein</fullName>
    </recommendedName>
</protein>
<dbReference type="InterPro" id="IPR016064">
    <property type="entry name" value="NAD/diacylglycerol_kinase_sf"/>
</dbReference>
<evidence type="ECO:0000313" key="4">
    <source>
        <dbReference type="Proteomes" id="UP001189429"/>
    </source>
</evidence>
<accession>A0ABN9V8I8</accession>
<gene>
    <name evidence="3" type="ORF">PCOR1329_LOCUS55006</name>
</gene>
<dbReference type="EMBL" id="CAUYUJ010016732">
    <property type="protein sequence ID" value="CAK0868312.1"/>
    <property type="molecule type" value="Genomic_DNA"/>
</dbReference>
<dbReference type="PANTHER" id="PTHR11255:SF121">
    <property type="entry name" value="DIACYLGLYCEROL KINASE (ATP)"/>
    <property type="match status" value="1"/>
</dbReference>
<feature type="domain" description="DAGKc" evidence="2">
    <location>
        <begin position="1"/>
        <end position="103"/>
    </location>
</feature>
<feature type="region of interest" description="Disordered" evidence="1">
    <location>
        <begin position="334"/>
        <end position="356"/>
    </location>
</feature>
<dbReference type="SMART" id="SM00046">
    <property type="entry name" value="DAGKc"/>
    <property type="match status" value="1"/>
</dbReference>
<dbReference type="Gene3D" id="3.40.50.10330">
    <property type="entry name" value="Probable inorganic polyphosphate/atp-NAD kinase, domain 1"/>
    <property type="match status" value="1"/>
</dbReference>
<evidence type="ECO:0000256" key="1">
    <source>
        <dbReference type="SAM" id="MobiDB-lite"/>
    </source>
</evidence>
<reference evidence="3" key="1">
    <citation type="submission" date="2023-10" db="EMBL/GenBank/DDBJ databases">
        <authorList>
            <person name="Chen Y."/>
            <person name="Shah S."/>
            <person name="Dougan E. K."/>
            <person name="Thang M."/>
            <person name="Chan C."/>
        </authorList>
    </citation>
    <scope>NUCLEOTIDE SEQUENCE [LARGE SCALE GENOMIC DNA]</scope>
</reference>
<proteinExistence type="predicted"/>
<feature type="compositionally biased region" description="Acidic residues" evidence="1">
    <location>
        <begin position="347"/>
        <end position="356"/>
    </location>
</feature>
<dbReference type="SUPFAM" id="SSF111331">
    <property type="entry name" value="NAD kinase/diacylglycerol kinase-like"/>
    <property type="match status" value="1"/>
</dbReference>
<keyword evidence="4" id="KW-1185">Reference proteome</keyword>
<sequence length="379" mass="42105">MVNIAYKMFVNAHTHMPVIGGPEHVKVIVGGGDGTIMWVVQEAERHGIDVFQRLHIGIVPLGTGNDFSRAAGWGGKNPPQSMLENDCKYLRKLVRSWSRGKPDLHDVWHVKLVVNDEAGKIVKVASDKSEAIMDCKAGFDFEKNRHKSQCGNILQYAFSGLKVSAGFGRDTIRDVVQGMYHGEDTDVATEPVFCTDEDELREKGAPRLRRDPHILLVMNIKSYAGGAAPRLWQASTLRYGVDPPRDGDLLSQPSHPGDEKLDVLTLRYAARVITGSLVGGRRVFSGAPLYFDFHEWSDADNVGFFNIDGEYYKVVNPKSLSVTHGGKLQVLHSKSSAAHQHHAHPDEVEDDSESEDDVAHTTSQFQWLDCVRWGIDSPR</sequence>
<comment type="caution">
    <text evidence="3">The sequence shown here is derived from an EMBL/GenBank/DDBJ whole genome shotgun (WGS) entry which is preliminary data.</text>
</comment>
<dbReference type="InterPro" id="IPR017438">
    <property type="entry name" value="ATP-NAD_kinase_N"/>
</dbReference>
<dbReference type="PANTHER" id="PTHR11255">
    <property type="entry name" value="DIACYLGLYCEROL KINASE"/>
    <property type="match status" value="1"/>
</dbReference>
<dbReference type="PROSITE" id="PS50146">
    <property type="entry name" value="DAGK"/>
    <property type="match status" value="1"/>
</dbReference>
<evidence type="ECO:0000313" key="3">
    <source>
        <dbReference type="EMBL" id="CAK0868312.1"/>
    </source>
</evidence>
<dbReference type="InterPro" id="IPR001206">
    <property type="entry name" value="Diacylglycerol_kinase_cat_dom"/>
</dbReference>